<dbReference type="GO" id="GO:0009090">
    <property type="term" value="P:homoserine biosynthetic process"/>
    <property type="evidence" value="ECO:0007669"/>
    <property type="project" value="TreeGrafter"/>
</dbReference>
<dbReference type="InterPro" id="IPR001048">
    <property type="entry name" value="Asp/Glu/Uridylate_kinase"/>
</dbReference>
<feature type="binding site" evidence="16">
    <location>
        <position position="180"/>
    </location>
    <ligand>
        <name>ATP</name>
        <dbReference type="ChEBI" id="CHEBI:30616"/>
    </ligand>
</feature>
<dbReference type="AlphaFoldDB" id="A0A7Y7B2Q7"/>
<accession>A0A7Y7B2Q7</accession>
<keyword evidence="14" id="KW-0457">Lysine biosynthesis</keyword>
<dbReference type="GO" id="GO:0004072">
    <property type="term" value="F:aspartate kinase activity"/>
    <property type="evidence" value="ECO:0007669"/>
    <property type="project" value="UniProtKB-EC"/>
</dbReference>
<evidence type="ECO:0000259" key="19">
    <source>
        <dbReference type="Pfam" id="PF00696"/>
    </source>
</evidence>
<dbReference type="GO" id="GO:0005829">
    <property type="term" value="C:cytosol"/>
    <property type="evidence" value="ECO:0007669"/>
    <property type="project" value="TreeGrafter"/>
</dbReference>
<dbReference type="GO" id="GO:0005524">
    <property type="term" value="F:ATP binding"/>
    <property type="evidence" value="ECO:0007669"/>
    <property type="project" value="UniProtKB-KW"/>
</dbReference>
<dbReference type="InterPro" id="IPR005260">
    <property type="entry name" value="Asp_kin_monofn"/>
</dbReference>
<dbReference type="InterPro" id="IPR045865">
    <property type="entry name" value="ACT-like_dom_sf"/>
</dbReference>
<keyword evidence="11 17" id="KW-0418">Kinase</keyword>
<dbReference type="InterPro" id="IPR036393">
    <property type="entry name" value="AceGlu_kinase-like_sf"/>
</dbReference>
<dbReference type="PANTHER" id="PTHR21499:SF3">
    <property type="entry name" value="ASPARTOKINASE"/>
    <property type="match status" value="1"/>
</dbReference>
<evidence type="ECO:0000256" key="18">
    <source>
        <dbReference type="RuleBase" id="RU004249"/>
    </source>
</evidence>
<gene>
    <name evidence="20" type="ORF">HG542_09070</name>
</gene>
<evidence type="ECO:0000313" key="21">
    <source>
        <dbReference type="Proteomes" id="UP000587462"/>
    </source>
</evidence>
<dbReference type="PIRSF" id="PIRSF000726">
    <property type="entry name" value="Asp_kin"/>
    <property type="match status" value="1"/>
</dbReference>
<protein>
    <recommendedName>
        <fullName evidence="7 17">Aspartokinase</fullName>
        <ecNumber evidence="6 17">2.7.2.4</ecNumber>
    </recommendedName>
</protein>
<evidence type="ECO:0000256" key="2">
    <source>
        <dbReference type="ARBA" id="ARBA00004766"/>
    </source>
</evidence>
<keyword evidence="9 17" id="KW-0808">Transferase</keyword>
<dbReference type="Gene3D" id="3.30.2130.10">
    <property type="entry name" value="VC0802-like"/>
    <property type="match status" value="1"/>
</dbReference>
<dbReference type="InterPro" id="IPR018042">
    <property type="entry name" value="Aspartate_kinase_CS"/>
</dbReference>
<comment type="catalytic activity">
    <reaction evidence="15 17">
        <text>L-aspartate + ATP = 4-phospho-L-aspartate + ADP</text>
        <dbReference type="Rhea" id="RHEA:23776"/>
        <dbReference type="ChEBI" id="CHEBI:29991"/>
        <dbReference type="ChEBI" id="CHEBI:30616"/>
        <dbReference type="ChEBI" id="CHEBI:57535"/>
        <dbReference type="ChEBI" id="CHEBI:456216"/>
        <dbReference type="EC" id="2.7.2.4"/>
    </reaction>
</comment>
<dbReference type="InterPro" id="IPR001341">
    <property type="entry name" value="Asp_kinase"/>
</dbReference>
<dbReference type="PANTHER" id="PTHR21499">
    <property type="entry name" value="ASPARTATE KINASE"/>
    <property type="match status" value="1"/>
</dbReference>
<evidence type="ECO:0000313" key="20">
    <source>
        <dbReference type="EMBL" id="NVK77815.1"/>
    </source>
</evidence>
<dbReference type="RefSeq" id="WP_171079603.1">
    <property type="nucleotide sequence ID" value="NZ_BNBU01000003.1"/>
</dbReference>
<evidence type="ECO:0000256" key="6">
    <source>
        <dbReference type="ARBA" id="ARBA00013059"/>
    </source>
</evidence>
<dbReference type="NCBIfam" id="TIGR00657">
    <property type="entry name" value="asp_kinases"/>
    <property type="match status" value="1"/>
</dbReference>
<keyword evidence="10 16" id="KW-0547">Nucleotide-binding</keyword>
<dbReference type="NCBIfam" id="NF005154">
    <property type="entry name" value="PRK06635.1-2"/>
    <property type="match status" value="1"/>
</dbReference>
<comment type="pathway">
    <text evidence="2 18">Amino-acid biosynthesis; L-lysine biosynthesis via DAP pathway; (S)-tetrahydrodipicolinate from L-aspartate: step 1/4.</text>
</comment>
<feature type="binding site" evidence="16">
    <location>
        <begin position="174"/>
        <end position="175"/>
    </location>
    <ligand>
        <name>ATP</name>
        <dbReference type="ChEBI" id="CHEBI:30616"/>
    </ligand>
</feature>
<evidence type="ECO:0000256" key="10">
    <source>
        <dbReference type="ARBA" id="ARBA00022741"/>
    </source>
</evidence>
<feature type="domain" description="Aspartate/glutamate/uridylate kinase" evidence="19">
    <location>
        <begin position="3"/>
        <end position="230"/>
    </location>
</feature>
<evidence type="ECO:0000256" key="3">
    <source>
        <dbReference type="ARBA" id="ARBA00004986"/>
    </source>
</evidence>
<proteinExistence type="inferred from homology"/>
<comment type="caution">
    <text evidence="20">The sequence shown here is derived from an EMBL/GenBank/DDBJ whole genome shotgun (WGS) entry which is preliminary data.</text>
</comment>
<keyword evidence="21" id="KW-1185">Reference proteome</keyword>
<dbReference type="Proteomes" id="UP000587462">
    <property type="component" value="Unassembled WGS sequence"/>
</dbReference>
<dbReference type="UniPathway" id="UPA00034">
    <property type="reaction ID" value="UER00015"/>
</dbReference>
<dbReference type="SUPFAM" id="SSF53633">
    <property type="entry name" value="Carbamate kinase-like"/>
    <property type="match status" value="1"/>
</dbReference>
<dbReference type="NCBIfam" id="NF005155">
    <property type="entry name" value="PRK06635.1-4"/>
    <property type="match status" value="1"/>
</dbReference>
<evidence type="ECO:0000256" key="11">
    <source>
        <dbReference type="ARBA" id="ARBA00022777"/>
    </source>
</evidence>
<keyword evidence="13" id="KW-0220">Diaminopimelate biosynthesis</keyword>
<comment type="similarity">
    <text evidence="5 17">Belongs to the aspartokinase family.</text>
</comment>
<comment type="pathway">
    <text evidence="4 18">Amino-acid biosynthesis; L-threonine biosynthesis; L-threonine from L-aspartate: step 1/5.</text>
</comment>
<evidence type="ECO:0000256" key="5">
    <source>
        <dbReference type="ARBA" id="ARBA00010122"/>
    </source>
</evidence>
<evidence type="ECO:0000256" key="16">
    <source>
        <dbReference type="PIRSR" id="PIRSR000726-1"/>
    </source>
</evidence>
<dbReference type="SUPFAM" id="SSF55021">
    <property type="entry name" value="ACT-like"/>
    <property type="match status" value="1"/>
</dbReference>
<keyword evidence="8 18" id="KW-0028">Amino-acid biosynthesis</keyword>
<dbReference type="GO" id="GO:0009089">
    <property type="term" value="P:lysine biosynthetic process via diaminopimelate"/>
    <property type="evidence" value="ECO:0007669"/>
    <property type="project" value="UniProtKB-UniPathway"/>
</dbReference>
<comment type="function">
    <text evidence="1">Catalyzes the phosphorylation of the beta-carboxyl group of aspartic acid with ATP to yield 4-phospho-L-aspartate, which is involved in the branched biosynthetic pathway leading to the biosynthesis of amino acids lysine, threonine, isoleucine and methionine.</text>
</comment>
<feature type="binding site" evidence="16">
    <location>
        <position position="74"/>
    </location>
    <ligand>
        <name>substrate</name>
    </ligand>
</feature>
<dbReference type="EMBL" id="JABBXF010000016">
    <property type="protein sequence ID" value="NVK77815.1"/>
    <property type="molecule type" value="Genomic_DNA"/>
</dbReference>
<reference evidence="20 21" key="1">
    <citation type="submission" date="2020-04" db="EMBL/GenBank/DDBJ databases">
        <title>Draft Genome Sequence of Streptomyces morookaense DSM 40503, an 8-azaguanine-producing strain.</title>
        <authorList>
            <person name="Qi J."/>
            <person name="Gao J.-M."/>
        </authorList>
    </citation>
    <scope>NUCLEOTIDE SEQUENCE [LARGE SCALE GENOMIC DNA]</scope>
    <source>
        <strain evidence="20 21">DSM 40503</strain>
    </source>
</reference>
<keyword evidence="12 16" id="KW-0067">ATP-binding</keyword>
<evidence type="ECO:0000256" key="17">
    <source>
        <dbReference type="RuleBase" id="RU003448"/>
    </source>
</evidence>
<evidence type="ECO:0000256" key="7">
    <source>
        <dbReference type="ARBA" id="ARBA00016273"/>
    </source>
</evidence>
<dbReference type="FunFam" id="3.40.1160.10:FF:000002">
    <property type="entry name" value="Aspartokinase"/>
    <property type="match status" value="1"/>
</dbReference>
<feature type="binding site" evidence="16">
    <location>
        <begin position="7"/>
        <end position="10"/>
    </location>
    <ligand>
        <name>ATP</name>
        <dbReference type="ChEBI" id="CHEBI:30616"/>
    </ligand>
</feature>
<evidence type="ECO:0000256" key="14">
    <source>
        <dbReference type="ARBA" id="ARBA00023154"/>
    </source>
</evidence>
<dbReference type="UniPathway" id="UPA00050">
    <property type="reaction ID" value="UER00461"/>
</dbReference>
<dbReference type="GO" id="GO:0009088">
    <property type="term" value="P:threonine biosynthetic process"/>
    <property type="evidence" value="ECO:0007669"/>
    <property type="project" value="UniProtKB-UniPathway"/>
</dbReference>
<organism evidence="20 21">
    <name type="scientific">Streptomyces morookaense</name>
    <name type="common">Streptoverticillium morookaense</name>
    <dbReference type="NCBI Taxonomy" id="1970"/>
    <lineage>
        <taxon>Bacteria</taxon>
        <taxon>Bacillati</taxon>
        <taxon>Actinomycetota</taxon>
        <taxon>Actinomycetes</taxon>
        <taxon>Kitasatosporales</taxon>
        <taxon>Streptomycetaceae</taxon>
        <taxon>Streptomyces</taxon>
    </lineage>
</organism>
<name>A0A7Y7B2Q7_STRMO</name>
<evidence type="ECO:0000256" key="9">
    <source>
        <dbReference type="ARBA" id="ARBA00022679"/>
    </source>
</evidence>
<dbReference type="GO" id="GO:0019877">
    <property type="term" value="P:diaminopimelate biosynthetic process"/>
    <property type="evidence" value="ECO:0007669"/>
    <property type="project" value="UniProtKB-KW"/>
</dbReference>
<dbReference type="Pfam" id="PF00696">
    <property type="entry name" value="AA_kinase"/>
    <property type="match status" value="1"/>
</dbReference>
<evidence type="ECO:0000256" key="15">
    <source>
        <dbReference type="ARBA" id="ARBA00047872"/>
    </source>
</evidence>
<sequence>MALIVQKYGGSSVADAGRLRLVAERVAKSRTGGTEVVVVVSAMGDSTDDLLDLAAQVTPLPPARETDMLLSAGERISSALLAMALDALGVPACSLTGAQAGIATTADHGRAQITGVAPERVRQALDAGLVPVVAGFQGRAHGGTEITTLGRGGSDTTAVALAAALEAELCEICTDVDGVYTADPRIVPDARRLDRIGYEPMRRLAAGGAQVLAAGSVAYAQRHRVPVRVRAAHGPGQGTLLCEDSGAPDGSVTGVTHHKAARITVAAPPGRGGAAGRILHAAAAAEGGFDIEVRQQDAGPGELSFVLHADHIPAVLAAIEDAGAGAPDPVRVHCDDRIGSVSVIGAAPSAGPGSVARCCSVLADAGVGIEAVTYLRPGVRVLCQDDHLCDAVRVLHSAFGLSAPAPAGA</sequence>
<comment type="pathway">
    <text evidence="3 18">Amino-acid biosynthesis; L-methionine biosynthesis via de novo pathway; L-homoserine from L-aspartate: step 1/3.</text>
</comment>
<feature type="binding site" evidence="16">
    <location>
        <position position="47"/>
    </location>
    <ligand>
        <name>substrate</name>
    </ligand>
</feature>
<evidence type="ECO:0000256" key="8">
    <source>
        <dbReference type="ARBA" id="ARBA00022605"/>
    </source>
</evidence>
<dbReference type="UniPathway" id="UPA00051">
    <property type="reaction ID" value="UER00462"/>
</dbReference>
<dbReference type="EC" id="2.7.2.4" evidence="6 17"/>
<evidence type="ECO:0000256" key="4">
    <source>
        <dbReference type="ARBA" id="ARBA00005139"/>
    </source>
</evidence>
<evidence type="ECO:0000256" key="12">
    <source>
        <dbReference type="ARBA" id="ARBA00022840"/>
    </source>
</evidence>
<evidence type="ECO:0000256" key="13">
    <source>
        <dbReference type="ARBA" id="ARBA00022915"/>
    </source>
</evidence>
<dbReference type="PROSITE" id="PS00324">
    <property type="entry name" value="ASPARTOKINASE"/>
    <property type="match status" value="1"/>
</dbReference>
<feature type="binding site" evidence="16">
    <location>
        <position position="185"/>
    </location>
    <ligand>
        <name>ATP</name>
        <dbReference type="ChEBI" id="CHEBI:30616"/>
    </ligand>
</feature>
<evidence type="ECO:0000256" key="1">
    <source>
        <dbReference type="ARBA" id="ARBA00002843"/>
    </source>
</evidence>
<dbReference type="Gene3D" id="3.40.1160.10">
    <property type="entry name" value="Acetylglutamate kinase-like"/>
    <property type="match status" value="1"/>
</dbReference>